<accession>A0A7W2FQX6</accession>
<keyword evidence="2" id="KW-1185">Reference proteome</keyword>
<comment type="caution">
    <text evidence="1">The sequence shown here is derived from an EMBL/GenBank/DDBJ whole genome shotgun (WGS) entry which is preliminary data.</text>
</comment>
<name>A0A7W2FQX6_9VIBR</name>
<gene>
    <name evidence="1" type="ORF">H2O73_09320</name>
</gene>
<evidence type="ECO:0000313" key="1">
    <source>
        <dbReference type="EMBL" id="MBA5762542.1"/>
    </source>
</evidence>
<dbReference type="EMBL" id="JACFYF010000004">
    <property type="protein sequence ID" value="MBA5762542.1"/>
    <property type="molecule type" value="Genomic_DNA"/>
</dbReference>
<dbReference type="Pfam" id="PF07383">
    <property type="entry name" value="DUF1496"/>
    <property type="match status" value="1"/>
</dbReference>
<protein>
    <submittedName>
        <fullName evidence="1">DUF1496 domain-containing protein</fullName>
    </submittedName>
</protein>
<dbReference type="InterPro" id="IPR009971">
    <property type="entry name" value="DUF1496"/>
</dbReference>
<sequence length="97" mass="10969">MEIDMKALLLLWLSVFSLTSYANEKSYSTPSKAAIILDAQATNHRLCYYQDQAFSQGALLEVGGYIMRCDEANEFESNGRLKWITFGKACNEESDNE</sequence>
<reference evidence="1 2" key="1">
    <citation type="submission" date="2020-07" db="EMBL/GenBank/DDBJ databases">
        <title>Vibrio marinisediminis sp. nov., isolated from marine sediment.</title>
        <authorList>
            <person name="Ji X."/>
        </authorList>
    </citation>
    <scope>NUCLEOTIDE SEQUENCE [LARGE SCALE GENOMIC DNA]</scope>
    <source>
        <strain evidence="1 2">404</strain>
    </source>
</reference>
<proteinExistence type="predicted"/>
<dbReference type="AlphaFoldDB" id="A0A7W2FQX6"/>
<dbReference type="Proteomes" id="UP000571701">
    <property type="component" value="Unassembled WGS sequence"/>
</dbReference>
<evidence type="ECO:0000313" key="2">
    <source>
        <dbReference type="Proteomes" id="UP000571701"/>
    </source>
</evidence>
<organism evidence="1 2">
    <name type="scientific">Vibrio marinisediminis</name>
    <dbReference type="NCBI Taxonomy" id="2758441"/>
    <lineage>
        <taxon>Bacteria</taxon>
        <taxon>Pseudomonadati</taxon>
        <taxon>Pseudomonadota</taxon>
        <taxon>Gammaproteobacteria</taxon>
        <taxon>Vibrionales</taxon>
        <taxon>Vibrionaceae</taxon>
        <taxon>Vibrio</taxon>
    </lineage>
</organism>